<reference evidence="4" key="2">
    <citation type="submission" date="2015-01" db="EMBL/GenBank/DDBJ databases">
        <title>Evolutionary Origins and Diversification of the Mycorrhizal Mutualists.</title>
        <authorList>
            <consortium name="DOE Joint Genome Institute"/>
            <consortium name="Mycorrhizal Genomics Consortium"/>
            <person name="Kohler A."/>
            <person name="Kuo A."/>
            <person name="Nagy L.G."/>
            <person name="Floudas D."/>
            <person name="Copeland A."/>
            <person name="Barry K.W."/>
            <person name="Cichocki N."/>
            <person name="Veneault-Fourrey C."/>
            <person name="LaButti K."/>
            <person name="Lindquist E.A."/>
            <person name="Lipzen A."/>
            <person name="Lundell T."/>
            <person name="Morin E."/>
            <person name="Murat C."/>
            <person name="Riley R."/>
            <person name="Ohm R."/>
            <person name="Sun H."/>
            <person name="Tunlid A."/>
            <person name="Henrissat B."/>
            <person name="Grigoriev I.V."/>
            <person name="Hibbett D.S."/>
            <person name="Martin F."/>
        </authorList>
    </citation>
    <scope>NUCLEOTIDE SEQUENCE [LARGE SCALE GENOMIC DNA]</scope>
    <source>
        <strain evidence="4">441</strain>
    </source>
</reference>
<organism evidence="3 4">
    <name type="scientific">Pisolithus microcarpus 441</name>
    <dbReference type="NCBI Taxonomy" id="765257"/>
    <lineage>
        <taxon>Eukaryota</taxon>
        <taxon>Fungi</taxon>
        <taxon>Dikarya</taxon>
        <taxon>Basidiomycota</taxon>
        <taxon>Agaricomycotina</taxon>
        <taxon>Agaricomycetes</taxon>
        <taxon>Agaricomycetidae</taxon>
        <taxon>Boletales</taxon>
        <taxon>Sclerodermatineae</taxon>
        <taxon>Pisolithaceae</taxon>
        <taxon>Pisolithus</taxon>
    </lineage>
</organism>
<sequence length="217" mass="23656">MFTAQHGIPLRLAPRDLRFIRSRFPSCAISTSNDAPSTSTAQVTRGRLRRPQRGGQNLTERYRRLENSVRGKNVLARATYDISRDSASTAELQTSHNSSGSSASANTIAGFVIPEEPKPPADDECCMSGCAVCVYDLYEESLNSYKESVAALRASLAALSVPESQWPSSIRTTTTQASTAVTQKDVVLSAFEKMEHALKERREKRAAVEADSQSVSP</sequence>
<feature type="compositionally biased region" description="Polar residues" evidence="1">
    <location>
        <begin position="30"/>
        <end position="41"/>
    </location>
</feature>
<dbReference type="EMBL" id="KN833824">
    <property type="protein sequence ID" value="KIK17548.1"/>
    <property type="molecule type" value="Genomic_DNA"/>
</dbReference>
<gene>
    <name evidence="3" type="ORF">PISMIDRAFT_111126</name>
</gene>
<dbReference type="InterPro" id="IPR019180">
    <property type="entry name" value="Oxidoreductase-like_N"/>
</dbReference>
<dbReference type="STRING" id="765257.A0A0C9ZC65"/>
<dbReference type="InterPro" id="IPR039251">
    <property type="entry name" value="OXLD1"/>
</dbReference>
<evidence type="ECO:0000313" key="3">
    <source>
        <dbReference type="EMBL" id="KIK17548.1"/>
    </source>
</evidence>
<dbReference type="OrthoDB" id="10064411at2759"/>
<evidence type="ECO:0000313" key="4">
    <source>
        <dbReference type="Proteomes" id="UP000054018"/>
    </source>
</evidence>
<protein>
    <recommendedName>
        <fullName evidence="2">Oxidoreductase-like domain-containing protein</fullName>
    </recommendedName>
</protein>
<dbReference type="GO" id="GO:0005739">
    <property type="term" value="C:mitochondrion"/>
    <property type="evidence" value="ECO:0007669"/>
    <property type="project" value="TreeGrafter"/>
</dbReference>
<dbReference type="PANTHER" id="PTHR21193:SF3">
    <property type="entry name" value="OXIDOREDUCTASE-LIKE DOMAIN-CONTAINING PROTEIN 1"/>
    <property type="match status" value="1"/>
</dbReference>
<feature type="domain" description="Oxidoreductase-like" evidence="2">
    <location>
        <begin position="107"/>
        <end position="152"/>
    </location>
</feature>
<feature type="region of interest" description="Disordered" evidence="1">
    <location>
        <begin position="30"/>
        <end position="57"/>
    </location>
</feature>
<reference evidence="3 4" key="1">
    <citation type="submission" date="2014-04" db="EMBL/GenBank/DDBJ databases">
        <authorList>
            <consortium name="DOE Joint Genome Institute"/>
            <person name="Kuo A."/>
            <person name="Kohler A."/>
            <person name="Costa M.D."/>
            <person name="Nagy L.G."/>
            <person name="Floudas D."/>
            <person name="Copeland A."/>
            <person name="Barry K.W."/>
            <person name="Cichocki N."/>
            <person name="Veneault-Fourrey C."/>
            <person name="LaButti K."/>
            <person name="Lindquist E.A."/>
            <person name="Lipzen A."/>
            <person name="Lundell T."/>
            <person name="Morin E."/>
            <person name="Murat C."/>
            <person name="Sun H."/>
            <person name="Tunlid A."/>
            <person name="Henrissat B."/>
            <person name="Grigoriev I.V."/>
            <person name="Hibbett D.S."/>
            <person name="Martin F."/>
            <person name="Nordberg H.P."/>
            <person name="Cantor M.N."/>
            <person name="Hua S.X."/>
        </authorList>
    </citation>
    <scope>NUCLEOTIDE SEQUENCE [LARGE SCALE GENOMIC DNA]</scope>
    <source>
        <strain evidence="3 4">441</strain>
    </source>
</reference>
<dbReference type="HOGENOM" id="CLU_092489_1_0_1"/>
<dbReference type="AlphaFoldDB" id="A0A0C9ZC65"/>
<dbReference type="Proteomes" id="UP000054018">
    <property type="component" value="Unassembled WGS sequence"/>
</dbReference>
<evidence type="ECO:0000256" key="1">
    <source>
        <dbReference type="SAM" id="MobiDB-lite"/>
    </source>
</evidence>
<dbReference type="Pfam" id="PF09791">
    <property type="entry name" value="Oxidored-like"/>
    <property type="match status" value="1"/>
</dbReference>
<dbReference type="PANTHER" id="PTHR21193">
    <property type="entry name" value="OXIDOREDUCTASE-LIKE DOMAIN-CONTAINING PROTEIN 1"/>
    <property type="match status" value="1"/>
</dbReference>
<evidence type="ECO:0000259" key="2">
    <source>
        <dbReference type="Pfam" id="PF09791"/>
    </source>
</evidence>
<keyword evidence="4" id="KW-1185">Reference proteome</keyword>
<accession>A0A0C9ZC65</accession>
<proteinExistence type="predicted"/>
<name>A0A0C9ZC65_9AGAM</name>